<proteinExistence type="predicted"/>
<keyword evidence="7" id="KW-0902">Two-component regulatory system</keyword>
<dbReference type="PROSITE" id="PS50885">
    <property type="entry name" value="HAMP"/>
    <property type="match status" value="1"/>
</dbReference>
<keyword evidence="6 11" id="KW-0418">Kinase</keyword>
<evidence type="ECO:0000313" key="12">
    <source>
        <dbReference type="Proteomes" id="UP000824179"/>
    </source>
</evidence>
<dbReference type="PANTHER" id="PTHR43711:SF31">
    <property type="entry name" value="HISTIDINE KINASE"/>
    <property type="match status" value="1"/>
</dbReference>
<reference evidence="11" key="2">
    <citation type="journal article" date="2021" name="PeerJ">
        <title>Extensive microbial diversity within the chicken gut microbiome revealed by metagenomics and culture.</title>
        <authorList>
            <person name="Gilroy R."/>
            <person name="Ravi A."/>
            <person name="Getino M."/>
            <person name="Pursley I."/>
            <person name="Horton D.L."/>
            <person name="Alikhan N.F."/>
            <person name="Baker D."/>
            <person name="Gharbi K."/>
            <person name="Hall N."/>
            <person name="Watson M."/>
            <person name="Adriaenssens E.M."/>
            <person name="Foster-Nyarko E."/>
            <person name="Jarju S."/>
            <person name="Secka A."/>
            <person name="Antonio M."/>
            <person name="Oren A."/>
            <person name="Chaudhuri R.R."/>
            <person name="La Ragione R."/>
            <person name="Hildebrand F."/>
            <person name="Pallen M.J."/>
        </authorList>
    </citation>
    <scope>NUCLEOTIDE SEQUENCE</scope>
    <source>
        <strain evidence="11">ChiW25-3613</strain>
    </source>
</reference>
<evidence type="ECO:0000256" key="1">
    <source>
        <dbReference type="ARBA" id="ARBA00000085"/>
    </source>
</evidence>
<feature type="domain" description="Histidine kinase" evidence="9">
    <location>
        <begin position="157"/>
        <end position="368"/>
    </location>
</feature>
<reference evidence="11" key="1">
    <citation type="submission" date="2020-10" db="EMBL/GenBank/DDBJ databases">
        <authorList>
            <person name="Gilroy R."/>
        </authorList>
    </citation>
    <scope>NUCLEOTIDE SEQUENCE</scope>
    <source>
        <strain evidence="11">ChiW25-3613</strain>
    </source>
</reference>
<evidence type="ECO:0000256" key="3">
    <source>
        <dbReference type="ARBA" id="ARBA00012438"/>
    </source>
</evidence>
<evidence type="ECO:0000256" key="2">
    <source>
        <dbReference type="ARBA" id="ARBA00004370"/>
    </source>
</evidence>
<dbReference type="InterPro" id="IPR005467">
    <property type="entry name" value="His_kinase_dom"/>
</dbReference>
<evidence type="ECO:0000259" key="9">
    <source>
        <dbReference type="PROSITE" id="PS50109"/>
    </source>
</evidence>
<gene>
    <name evidence="11" type="ORF">IAB90_01820</name>
</gene>
<dbReference type="PRINTS" id="PR00344">
    <property type="entry name" value="BCTRLSENSOR"/>
</dbReference>
<keyword evidence="4" id="KW-0597">Phosphoprotein</keyword>
<evidence type="ECO:0000256" key="5">
    <source>
        <dbReference type="ARBA" id="ARBA00022679"/>
    </source>
</evidence>
<accession>A0A9D1AG34</accession>
<dbReference type="GO" id="GO:0000155">
    <property type="term" value="F:phosphorelay sensor kinase activity"/>
    <property type="evidence" value="ECO:0007669"/>
    <property type="project" value="InterPro"/>
</dbReference>
<dbReference type="SMART" id="SM00388">
    <property type="entry name" value="HisKA"/>
    <property type="match status" value="1"/>
</dbReference>
<dbReference type="Pfam" id="PF02518">
    <property type="entry name" value="HATPase_c"/>
    <property type="match status" value="1"/>
</dbReference>
<dbReference type="InterPro" id="IPR003660">
    <property type="entry name" value="HAMP_dom"/>
</dbReference>
<dbReference type="SUPFAM" id="SSF47384">
    <property type="entry name" value="Homodimeric domain of signal transducing histidine kinase"/>
    <property type="match status" value="1"/>
</dbReference>
<dbReference type="InterPro" id="IPR003661">
    <property type="entry name" value="HisK_dim/P_dom"/>
</dbReference>
<evidence type="ECO:0000256" key="8">
    <source>
        <dbReference type="SAM" id="Phobius"/>
    </source>
</evidence>
<dbReference type="InterPro" id="IPR036890">
    <property type="entry name" value="HATPase_C_sf"/>
</dbReference>
<dbReference type="PANTHER" id="PTHR43711">
    <property type="entry name" value="TWO-COMPONENT HISTIDINE KINASE"/>
    <property type="match status" value="1"/>
</dbReference>
<comment type="catalytic activity">
    <reaction evidence="1">
        <text>ATP + protein L-histidine = ADP + protein N-phospho-L-histidine.</text>
        <dbReference type="EC" id="2.7.13.3"/>
    </reaction>
</comment>
<dbReference type="SMART" id="SM00387">
    <property type="entry name" value="HATPase_c"/>
    <property type="match status" value="1"/>
</dbReference>
<dbReference type="CDD" id="cd00075">
    <property type="entry name" value="HATPase"/>
    <property type="match status" value="1"/>
</dbReference>
<dbReference type="InterPro" id="IPR004358">
    <property type="entry name" value="Sig_transdc_His_kin-like_C"/>
</dbReference>
<dbReference type="GO" id="GO:0016020">
    <property type="term" value="C:membrane"/>
    <property type="evidence" value="ECO:0007669"/>
    <property type="project" value="UniProtKB-SubCell"/>
</dbReference>
<evidence type="ECO:0000256" key="6">
    <source>
        <dbReference type="ARBA" id="ARBA00022777"/>
    </source>
</evidence>
<dbReference type="EMBL" id="DVHB01000036">
    <property type="protein sequence ID" value="HIR39096.1"/>
    <property type="molecule type" value="Genomic_DNA"/>
</dbReference>
<dbReference type="AlphaFoldDB" id="A0A9D1AG34"/>
<dbReference type="FunFam" id="3.30.565.10:FF:000006">
    <property type="entry name" value="Sensor histidine kinase WalK"/>
    <property type="match status" value="1"/>
</dbReference>
<evidence type="ECO:0000259" key="10">
    <source>
        <dbReference type="PROSITE" id="PS50885"/>
    </source>
</evidence>
<dbReference type="Pfam" id="PF00512">
    <property type="entry name" value="HisKA"/>
    <property type="match status" value="1"/>
</dbReference>
<dbReference type="EC" id="2.7.13.3" evidence="3"/>
<sequence length="368" mass="41086">MNVWSRIKGLFSDRQDSPKTVTPALRPAKARKRRRTGHFMLMFLLVFIALVVVSEAALAIINFFFWDTVSVGSYVVPIAIMPVIAVAITGVIIWINNENAKLANRFADAFERLSHGEFGYQLEAPQKGQFRLLFENFNKMSKELSSIQTLKDEFIHDFSHEFKTPIASINGFANLLLEGGLTDDEQRQYLKIIADESARLSGLAESTLMLNKLENQQFIGEVKPYSLDLQIKECIILLEREWSAKEITINSELPSVRFEGNAQLMQQVWLNLLSNAIKFTPSHGEIGVSIKLMGGVITVRVSDTGIGMSKEVASHVFDKYYQGDKSHSTRGNGLGLSIVKRIVTLSGGDVTVESKENVGSTFIVRLPV</sequence>
<keyword evidence="5" id="KW-0808">Transferase</keyword>
<keyword evidence="8" id="KW-1133">Transmembrane helix</keyword>
<protein>
    <recommendedName>
        <fullName evidence="3">histidine kinase</fullName>
        <ecNumber evidence="3">2.7.13.3</ecNumber>
    </recommendedName>
</protein>
<evidence type="ECO:0000313" key="11">
    <source>
        <dbReference type="EMBL" id="HIR39096.1"/>
    </source>
</evidence>
<name>A0A9D1AG34_9FIRM</name>
<dbReference type="CDD" id="cd00082">
    <property type="entry name" value="HisKA"/>
    <property type="match status" value="1"/>
</dbReference>
<dbReference type="Gene3D" id="3.30.565.10">
    <property type="entry name" value="Histidine kinase-like ATPase, C-terminal domain"/>
    <property type="match status" value="1"/>
</dbReference>
<dbReference type="InterPro" id="IPR036097">
    <property type="entry name" value="HisK_dim/P_sf"/>
</dbReference>
<keyword evidence="8" id="KW-0472">Membrane</keyword>
<feature type="transmembrane region" description="Helical" evidence="8">
    <location>
        <begin position="71"/>
        <end position="95"/>
    </location>
</feature>
<feature type="transmembrane region" description="Helical" evidence="8">
    <location>
        <begin position="39"/>
        <end position="65"/>
    </location>
</feature>
<evidence type="ECO:0000256" key="4">
    <source>
        <dbReference type="ARBA" id="ARBA00022553"/>
    </source>
</evidence>
<dbReference type="InterPro" id="IPR003594">
    <property type="entry name" value="HATPase_dom"/>
</dbReference>
<dbReference type="Proteomes" id="UP000824179">
    <property type="component" value="Unassembled WGS sequence"/>
</dbReference>
<feature type="domain" description="HAMP" evidence="10">
    <location>
        <begin position="104"/>
        <end position="149"/>
    </location>
</feature>
<comment type="subcellular location">
    <subcellularLocation>
        <location evidence="2">Membrane</location>
    </subcellularLocation>
</comment>
<evidence type="ECO:0000256" key="7">
    <source>
        <dbReference type="ARBA" id="ARBA00023012"/>
    </source>
</evidence>
<dbReference type="SUPFAM" id="SSF55874">
    <property type="entry name" value="ATPase domain of HSP90 chaperone/DNA topoisomerase II/histidine kinase"/>
    <property type="match status" value="1"/>
</dbReference>
<comment type="caution">
    <text evidence="11">The sequence shown here is derived from an EMBL/GenBank/DDBJ whole genome shotgun (WGS) entry which is preliminary data.</text>
</comment>
<organism evidence="11 12">
    <name type="scientific">Candidatus Coproplasma stercoripullorum</name>
    <dbReference type="NCBI Taxonomy" id="2840751"/>
    <lineage>
        <taxon>Bacteria</taxon>
        <taxon>Bacillati</taxon>
        <taxon>Bacillota</taxon>
        <taxon>Clostridia</taxon>
        <taxon>Eubacteriales</taxon>
        <taxon>Candidatus Coproplasma</taxon>
    </lineage>
</organism>
<dbReference type="InterPro" id="IPR050736">
    <property type="entry name" value="Sensor_HK_Regulatory"/>
</dbReference>
<keyword evidence="8" id="KW-0812">Transmembrane</keyword>
<dbReference type="PROSITE" id="PS50109">
    <property type="entry name" value="HIS_KIN"/>
    <property type="match status" value="1"/>
</dbReference>
<dbReference type="Gene3D" id="1.10.287.130">
    <property type="match status" value="1"/>
</dbReference>